<dbReference type="SUPFAM" id="SSF53067">
    <property type="entry name" value="Actin-like ATPase domain"/>
    <property type="match status" value="2"/>
</dbReference>
<feature type="domain" description="Carbohydrate kinase FGGY C-terminal" evidence="6">
    <location>
        <begin position="257"/>
        <end position="433"/>
    </location>
</feature>
<dbReference type="OrthoDB" id="9805576at2"/>
<dbReference type="Gene3D" id="3.30.420.40">
    <property type="match status" value="2"/>
</dbReference>
<comment type="caution">
    <text evidence="7">The sequence shown here is derived from an EMBL/GenBank/DDBJ whole genome shotgun (WGS) entry which is preliminary data.</text>
</comment>
<evidence type="ECO:0000313" key="7">
    <source>
        <dbReference type="EMBL" id="PSL02838.1"/>
    </source>
</evidence>
<evidence type="ECO:0000313" key="8">
    <source>
        <dbReference type="Proteomes" id="UP000243528"/>
    </source>
</evidence>
<dbReference type="InterPro" id="IPR018485">
    <property type="entry name" value="FGGY_C"/>
</dbReference>
<keyword evidence="3" id="KW-0808">Transferase</keyword>
<dbReference type="InterPro" id="IPR050406">
    <property type="entry name" value="FGGY_Carb_Kinase"/>
</dbReference>
<organism evidence="7 8">
    <name type="scientific">Haloactinopolyspora alba</name>
    <dbReference type="NCBI Taxonomy" id="648780"/>
    <lineage>
        <taxon>Bacteria</taxon>
        <taxon>Bacillati</taxon>
        <taxon>Actinomycetota</taxon>
        <taxon>Actinomycetes</taxon>
        <taxon>Jiangellales</taxon>
        <taxon>Jiangellaceae</taxon>
        <taxon>Haloactinopolyspora</taxon>
    </lineage>
</organism>
<dbReference type="RefSeq" id="WP_106537829.1">
    <property type="nucleotide sequence ID" value="NZ_PYGE01000009.1"/>
</dbReference>
<dbReference type="InterPro" id="IPR018484">
    <property type="entry name" value="FGGY_N"/>
</dbReference>
<keyword evidence="8" id="KW-1185">Reference proteome</keyword>
<dbReference type="CDD" id="cd07783">
    <property type="entry name" value="ASKHA_NBD_FGGY_SePSK_AtXK1-like"/>
    <property type="match status" value="1"/>
</dbReference>
<evidence type="ECO:0000259" key="5">
    <source>
        <dbReference type="Pfam" id="PF00370"/>
    </source>
</evidence>
<accession>A0A2P8E038</accession>
<evidence type="ECO:0000256" key="2">
    <source>
        <dbReference type="ARBA" id="ARBA00022629"/>
    </source>
</evidence>
<evidence type="ECO:0000256" key="3">
    <source>
        <dbReference type="ARBA" id="ARBA00022679"/>
    </source>
</evidence>
<feature type="domain" description="Carbohydrate kinase FGGY N-terminal" evidence="5">
    <location>
        <begin position="6"/>
        <end position="245"/>
    </location>
</feature>
<gene>
    <name evidence="7" type="ORF">CLV30_109146</name>
</gene>
<dbReference type="InterPro" id="IPR043129">
    <property type="entry name" value="ATPase_NBD"/>
</dbReference>
<reference evidence="7 8" key="1">
    <citation type="submission" date="2018-03" db="EMBL/GenBank/DDBJ databases">
        <title>Genomic Encyclopedia of Archaeal and Bacterial Type Strains, Phase II (KMG-II): from individual species to whole genera.</title>
        <authorList>
            <person name="Goeker M."/>
        </authorList>
    </citation>
    <scope>NUCLEOTIDE SEQUENCE [LARGE SCALE GENOMIC DNA]</scope>
    <source>
        <strain evidence="7 8">DSM 45211</strain>
    </source>
</reference>
<sequence>MDEALWVGVDLGTQSARVAVVDDTGAVAAFGSASLDSERSSGGRHEQDPRRWWEAVGAAARQAFSAIPEGRSDAGVAGLSICSTSGTIVLTDDHGTPLSPALMYDDARAEDQLAQLHAVRDAVPGAADVQVSWALPKIAWLLRHHDRPLSGPRIAHSADHVATRLVGHRVDTDFSHALKSGYDVVNRRWNGALLEAAGVDAAVLPRVVPPGSELGTVTAEASAMTGVPAGTPVVAGMTDGCAAQIAAGALTPGSWNSVLGTTLVLKGVSAELIEDPDGAVYSHRHPDRGWLPGGASNVGAGVLGQEFAQAEFDALDSAARDFEPASAVIYPLSGRGERFPFVRPDATRFEIGTRGDEGRPERYAALLQGIAYVERLSFEHLAAIGADVTGEIAITGGGTRNAYWNQLRADVLGRALALPATPEPAFGMAVLASARDDSVTSRAARMVTRLAVVHPRPELHERFTTGYERLVRELVNRGYITAGFSGDAVGSAR</sequence>
<dbReference type="GO" id="GO:0016301">
    <property type="term" value="F:kinase activity"/>
    <property type="evidence" value="ECO:0007669"/>
    <property type="project" value="UniProtKB-KW"/>
</dbReference>
<evidence type="ECO:0000256" key="4">
    <source>
        <dbReference type="ARBA" id="ARBA00022777"/>
    </source>
</evidence>
<keyword evidence="2" id="KW-0119">Carbohydrate metabolism</keyword>
<evidence type="ECO:0000256" key="1">
    <source>
        <dbReference type="ARBA" id="ARBA00009156"/>
    </source>
</evidence>
<protein>
    <submittedName>
        <fullName evidence="7">Sugar (Pentulose or hexulose) kinase</fullName>
    </submittedName>
</protein>
<dbReference type="PANTHER" id="PTHR43095:SF5">
    <property type="entry name" value="XYLULOSE KINASE"/>
    <property type="match status" value="1"/>
</dbReference>
<comment type="similarity">
    <text evidence="1">Belongs to the FGGY kinase family.</text>
</comment>
<evidence type="ECO:0000259" key="6">
    <source>
        <dbReference type="Pfam" id="PF02782"/>
    </source>
</evidence>
<dbReference type="Pfam" id="PF00370">
    <property type="entry name" value="FGGY_N"/>
    <property type="match status" value="1"/>
</dbReference>
<name>A0A2P8E038_9ACTN</name>
<keyword evidence="2" id="KW-0859">Xylose metabolism</keyword>
<dbReference type="Proteomes" id="UP000243528">
    <property type="component" value="Unassembled WGS sequence"/>
</dbReference>
<dbReference type="Pfam" id="PF02782">
    <property type="entry name" value="FGGY_C"/>
    <property type="match status" value="1"/>
</dbReference>
<dbReference type="AlphaFoldDB" id="A0A2P8E038"/>
<dbReference type="GO" id="GO:0042732">
    <property type="term" value="P:D-xylose metabolic process"/>
    <property type="evidence" value="ECO:0007669"/>
    <property type="project" value="UniProtKB-KW"/>
</dbReference>
<dbReference type="PANTHER" id="PTHR43095">
    <property type="entry name" value="SUGAR KINASE"/>
    <property type="match status" value="1"/>
</dbReference>
<dbReference type="PIRSF" id="PIRSF000538">
    <property type="entry name" value="GlpK"/>
    <property type="match status" value="1"/>
</dbReference>
<keyword evidence="4 7" id="KW-0418">Kinase</keyword>
<dbReference type="EMBL" id="PYGE01000009">
    <property type="protein sequence ID" value="PSL02838.1"/>
    <property type="molecule type" value="Genomic_DNA"/>
</dbReference>
<dbReference type="InterPro" id="IPR000577">
    <property type="entry name" value="Carb_kinase_FGGY"/>
</dbReference>
<proteinExistence type="inferred from homology"/>